<feature type="region of interest" description="Disordered" evidence="1">
    <location>
        <begin position="165"/>
        <end position="228"/>
    </location>
</feature>
<feature type="compositionally biased region" description="Polar residues" evidence="1">
    <location>
        <begin position="217"/>
        <end position="228"/>
    </location>
</feature>
<dbReference type="AlphaFoldDB" id="A0A2B7Y6J1"/>
<reference evidence="2 3" key="1">
    <citation type="submission" date="2017-10" db="EMBL/GenBank/DDBJ databases">
        <title>Comparative genomics in systemic dimorphic fungi from Ajellomycetaceae.</title>
        <authorList>
            <person name="Munoz J.F."/>
            <person name="Mcewen J.G."/>
            <person name="Clay O.K."/>
            <person name="Cuomo C.A."/>
        </authorList>
    </citation>
    <scope>NUCLEOTIDE SEQUENCE [LARGE SCALE GENOMIC DNA]</scope>
    <source>
        <strain evidence="2 3">UAMH5409</strain>
    </source>
</reference>
<evidence type="ECO:0000313" key="2">
    <source>
        <dbReference type="EMBL" id="PGH17136.1"/>
    </source>
</evidence>
<accession>A0A2B7Y6J1</accession>
<dbReference type="EMBL" id="PDNB01000012">
    <property type="protein sequence ID" value="PGH17136.1"/>
    <property type="molecule type" value="Genomic_DNA"/>
</dbReference>
<dbReference type="Proteomes" id="UP000223968">
    <property type="component" value="Unassembled WGS sequence"/>
</dbReference>
<dbReference type="InterPro" id="IPR035213">
    <property type="entry name" value="DUF5321"/>
</dbReference>
<protein>
    <submittedName>
        <fullName evidence="2">Uncharacterized protein</fullName>
    </submittedName>
</protein>
<keyword evidence="3" id="KW-1185">Reference proteome</keyword>
<evidence type="ECO:0000256" key="1">
    <source>
        <dbReference type="SAM" id="MobiDB-lite"/>
    </source>
</evidence>
<feature type="compositionally biased region" description="Basic residues" evidence="1">
    <location>
        <begin position="170"/>
        <end position="180"/>
    </location>
</feature>
<evidence type="ECO:0000313" key="3">
    <source>
        <dbReference type="Proteomes" id="UP000223968"/>
    </source>
</evidence>
<comment type="caution">
    <text evidence="2">The sequence shown here is derived from an EMBL/GenBank/DDBJ whole genome shotgun (WGS) entry which is preliminary data.</text>
</comment>
<sequence>MSSRSIFLRHYRLPNSSGLTPCRSIRPQLKEPVKNVSQRRCHATGRSIPRVMEPSVWTSLIPKFLRNRDWRGTQSTPRKSREPNPATFFVIIFTLIGSQAIRMIMLRNEYANYTRSADAKIRLLGEVIERLQRGEDVDVKRLLGTGDEAKEREWEEVLKEIEQEESLWHSKSKRTHRRGVSKSDEREPQQSTPPEVMATEEKTTHQPTPPKNEPPAKQNTPQRPTTFF</sequence>
<dbReference type="OrthoDB" id="2253354at2759"/>
<gene>
    <name evidence="2" type="ORF">AJ79_01274</name>
</gene>
<proteinExistence type="predicted"/>
<name>A0A2B7Y6J1_9EURO</name>
<organism evidence="2 3">
    <name type="scientific">Helicocarpus griseus UAMH5409</name>
    <dbReference type="NCBI Taxonomy" id="1447875"/>
    <lineage>
        <taxon>Eukaryota</taxon>
        <taxon>Fungi</taxon>
        <taxon>Dikarya</taxon>
        <taxon>Ascomycota</taxon>
        <taxon>Pezizomycotina</taxon>
        <taxon>Eurotiomycetes</taxon>
        <taxon>Eurotiomycetidae</taxon>
        <taxon>Onygenales</taxon>
        <taxon>Ajellomycetaceae</taxon>
        <taxon>Helicocarpus</taxon>
    </lineage>
</organism>
<dbReference type="Pfam" id="PF17254">
    <property type="entry name" value="DUF5321"/>
    <property type="match status" value="1"/>
</dbReference>